<keyword evidence="9" id="KW-1185">Reference proteome</keyword>
<evidence type="ECO:0000256" key="3">
    <source>
        <dbReference type="ARBA" id="ARBA00022989"/>
    </source>
</evidence>
<organism evidence="8 9">
    <name type="scientific">Penicillium cosmopolitanum</name>
    <dbReference type="NCBI Taxonomy" id="1131564"/>
    <lineage>
        <taxon>Eukaryota</taxon>
        <taxon>Fungi</taxon>
        <taxon>Dikarya</taxon>
        <taxon>Ascomycota</taxon>
        <taxon>Pezizomycotina</taxon>
        <taxon>Eurotiomycetes</taxon>
        <taxon>Eurotiomycetidae</taxon>
        <taxon>Eurotiales</taxon>
        <taxon>Aspergillaceae</taxon>
        <taxon>Penicillium</taxon>
    </lineage>
</organism>
<accession>A0A9X0BCD9</accession>
<sequence length="552" mass="61882">MVPGAVPDDARFPPGTVTLEDLSSRGEIVHTVLLPRPTRDPNDPLNWPLWRKYLNFGLVCYYALAVFAFIVVTIPTWAPMNEELGFSYQVLNNSYAIGCGGVAIGAVALTPLALKFGRRQIYIVSTTLQVGICIWEARLQTVADLYLVTFLSCFLGALAEIIIQMTIADIFFIHQRGAMNSIFIFSQQIGNAVAPVVAGYITVGLGWRAVWWAMAILLGVALLLFIFLYEETKFSAILTEGIPPQFTEDIEARQDIHQSSETKKQTNQKSERPVEKIMCEEIPPLYEIDIDESIPTMTYRQRLFKLTVSPGSISQLVMHVYQPFHIMLLIPGILYMAVVYGTSWAIMTIIGTNIAEYMPSPPYNFTPSAVDLMILPVFIGTCIGMAIVEPTCDRLILYLSKKNNGIYEPEMRLWLRLAFVPFVPAGLMMAGCGFWYSLPWPSIAVGFGTASLGISPANSIALTYVTDAYTEILGDTMVGITFIRNLPSMILPFFLLPWINRMGVLNVYIMVSVLSTAIFMIRLVFIYFGKRIRTASADRYRWFASRQFKERG</sequence>
<feature type="transmembrane region" description="Helical" evidence="6">
    <location>
        <begin position="209"/>
        <end position="229"/>
    </location>
</feature>
<feature type="domain" description="Major facilitator superfamily (MFS) profile" evidence="7">
    <location>
        <begin position="1"/>
        <end position="233"/>
    </location>
</feature>
<keyword evidence="2 6" id="KW-0812">Transmembrane</keyword>
<feature type="transmembrane region" description="Helical" evidence="6">
    <location>
        <begin position="53"/>
        <end position="74"/>
    </location>
</feature>
<reference evidence="8" key="1">
    <citation type="submission" date="2022-12" db="EMBL/GenBank/DDBJ databases">
        <authorList>
            <person name="Petersen C."/>
        </authorList>
    </citation>
    <scope>NUCLEOTIDE SEQUENCE</scope>
    <source>
        <strain evidence="8">IBT 29677</strain>
    </source>
</reference>
<evidence type="ECO:0000259" key="7">
    <source>
        <dbReference type="PROSITE" id="PS50850"/>
    </source>
</evidence>
<dbReference type="EMBL" id="JAPZBU010000005">
    <property type="protein sequence ID" value="KAJ5404621.1"/>
    <property type="molecule type" value="Genomic_DNA"/>
</dbReference>
<dbReference type="RefSeq" id="XP_056491863.1">
    <property type="nucleotide sequence ID" value="XM_056629129.1"/>
</dbReference>
<dbReference type="InterPro" id="IPR020846">
    <property type="entry name" value="MFS_dom"/>
</dbReference>
<feature type="transmembrane region" description="Helical" evidence="6">
    <location>
        <begin position="328"/>
        <end position="352"/>
    </location>
</feature>
<feature type="transmembrane region" description="Helical" evidence="6">
    <location>
        <begin position="413"/>
        <end position="436"/>
    </location>
</feature>
<name>A0A9X0BCD9_9EURO</name>
<dbReference type="PROSITE" id="PS50850">
    <property type="entry name" value="MFS"/>
    <property type="match status" value="1"/>
</dbReference>
<feature type="transmembrane region" description="Helical" evidence="6">
    <location>
        <begin position="505"/>
        <end position="529"/>
    </location>
</feature>
<evidence type="ECO:0000256" key="6">
    <source>
        <dbReference type="SAM" id="Phobius"/>
    </source>
</evidence>
<dbReference type="Gene3D" id="1.20.1250.20">
    <property type="entry name" value="MFS general substrate transporter like domains"/>
    <property type="match status" value="1"/>
</dbReference>
<dbReference type="InterPro" id="IPR011701">
    <property type="entry name" value="MFS"/>
</dbReference>
<evidence type="ECO:0000313" key="9">
    <source>
        <dbReference type="Proteomes" id="UP001147747"/>
    </source>
</evidence>
<feature type="transmembrane region" description="Helical" evidence="6">
    <location>
        <begin position="94"/>
        <end position="114"/>
    </location>
</feature>
<keyword evidence="4 6" id="KW-0472">Membrane</keyword>
<dbReference type="PANTHER" id="PTHR23502:SF50">
    <property type="entry name" value="TRANSPORTER, PUTATIVE (AFU_ORTHOLOGUE AFUA_5G00430)-RELATED"/>
    <property type="match status" value="1"/>
</dbReference>
<dbReference type="SUPFAM" id="SSF103473">
    <property type="entry name" value="MFS general substrate transporter"/>
    <property type="match status" value="1"/>
</dbReference>
<gene>
    <name evidence="8" type="ORF">N7509_004492</name>
</gene>
<keyword evidence="3 6" id="KW-1133">Transmembrane helix</keyword>
<dbReference type="Proteomes" id="UP001147747">
    <property type="component" value="Unassembled WGS sequence"/>
</dbReference>
<proteinExistence type="predicted"/>
<feature type="transmembrane region" description="Helical" evidence="6">
    <location>
        <begin position="372"/>
        <end position="392"/>
    </location>
</feature>
<evidence type="ECO:0000256" key="5">
    <source>
        <dbReference type="SAM" id="MobiDB-lite"/>
    </source>
</evidence>
<dbReference type="GO" id="GO:0022857">
    <property type="term" value="F:transmembrane transporter activity"/>
    <property type="evidence" value="ECO:0007669"/>
    <property type="project" value="InterPro"/>
</dbReference>
<dbReference type="InterPro" id="IPR036259">
    <property type="entry name" value="MFS_trans_sf"/>
</dbReference>
<reference evidence="8" key="2">
    <citation type="journal article" date="2023" name="IMA Fungus">
        <title>Comparative genomic study of the Penicillium genus elucidates a diverse pangenome and 15 lateral gene transfer events.</title>
        <authorList>
            <person name="Petersen C."/>
            <person name="Sorensen T."/>
            <person name="Nielsen M.R."/>
            <person name="Sondergaard T.E."/>
            <person name="Sorensen J.L."/>
            <person name="Fitzpatrick D.A."/>
            <person name="Frisvad J.C."/>
            <person name="Nielsen K.L."/>
        </authorList>
    </citation>
    <scope>NUCLEOTIDE SEQUENCE</scope>
    <source>
        <strain evidence="8">IBT 29677</strain>
    </source>
</reference>
<dbReference type="PANTHER" id="PTHR23502">
    <property type="entry name" value="MAJOR FACILITATOR SUPERFAMILY"/>
    <property type="match status" value="1"/>
</dbReference>
<feature type="transmembrane region" description="Helical" evidence="6">
    <location>
        <begin position="145"/>
        <end position="170"/>
    </location>
</feature>
<comment type="subcellular location">
    <subcellularLocation>
        <location evidence="1">Membrane</location>
        <topology evidence="1">Multi-pass membrane protein</topology>
    </subcellularLocation>
</comment>
<dbReference type="AlphaFoldDB" id="A0A9X0BCD9"/>
<dbReference type="OrthoDB" id="5215911at2759"/>
<feature type="transmembrane region" description="Helical" evidence="6">
    <location>
        <begin position="477"/>
        <end position="499"/>
    </location>
</feature>
<dbReference type="Pfam" id="PF07690">
    <property type="entry name" value="MFS_1"/>
    <property type="match status" value="1"/>
</dbReference>
<evidence type="ECO:0000313" key="8">
    <source>
        <dbReference type="EMBL" id="KAJ5404621.1"/>
    </source>
</evidence>
<dbReference type="GeneID" id="81368109"/>
<evidence type="ECO:0000256" key="1">
    <source>
        <dbReference type="ARBA" id="ARBA00004141"/>
    </source>
</evidence>
<dbReference type="GO" id="GO:0005886">
    <property type="term" value="C:plasma membrane"/>
    <property type="evidence" value="ECO:0007669"/>
    <property type="project" value="TreeGrafter"/>
</dbReference>
<protein>
    <submittedName>
        <fullName evidence="8">Major facilitator superfamily domain-containing protein</fullName>
    </submittedName>
</protein>
<feature type="transmembrane region" description="Helical" evidence="6">
    <location>
        <begin position="442"/>
        <end position="465"/>
    </location>
</feature>
<evidence type="ECO:0000256" key="2">
    <source>
        <dbReference type="ARBA" id="ARBA00022692"/>
    </source>
</evidence>
<evidence type="ECO:0000256" key="4">
    <source>
        <dbReference type="ARBA" id="ARBA00023136"/>
    </source>
</evidence>
<feature type="region of interest" description="Disordered" evidence="5">
    <location>
        <begin position="254"/>
        <end position="273"/>
    </location>
</feature>
<comment type="caution">
    <text evidence="8">The sequence shown here is derived from an EMBL/GenBank/DDBJ whole genome shotgun (WGS) entry which is preliminary data.</text>
</comment>